<evidence type="ECO:0000313" key="1">
    <source>
        <dbReference type="EMBL" id="SPH17523.1"/>
    </source>
</evidence>
<accession>A0A2R8B4U4</accession>
<dbReference type="Proteomes" id="UP000244924">
    <property type="component" value="Unassembled WGS sequence"/>
</dbReference>
<dbReference type="EMBL" id="OMOQ01000001">
    <property type="protein sequence ID" value="SPH17523.1"/>
    <property type="molecule type" value="Genomic_DNA"/>
</dbReference>
<name>A0A2R8B4U4_9RHOB</name>
<protein>
    <submittedName>
        <fullName evidence="1">Uncharacterized protein</fullName>
    </submittedName>
</protein>
<gene>
    <name evidence="1" type="ORF">DEA8626_01046</name>
</gene>
<reference evidence="1 2" key="1">
    <citation type="submission" date="2018-03" db="EMBL/GenBank/DDBJ databases">
        <authorList>
            <person name="Keele B.F."/>
        </authorList>
    </citation>
    <scope>NUCLEOTIDE SEQUENCE [LARGE SCALE GENOMIC DNA]</scope>
    <source>
        <strain evidence="1 2">CECT 8626</strain>
    </source>
</reference>
<keyword evidence="2" id="KW-1185">Reference proteome</keyword>
<sequence>MCALEVVGSDRTEGLSRRRLDLPGIEKRRDLVQNGTRVPDLVAGPERRRLVACLDNLADRVAAENGRGVPFRRAPLANPSVHRIDRTGLYPNQQVVPLRAGPFHLDIDEGIVTVDGAGHVLIDGFHCFSS</sequence>
<organism evidence="1 2">
    <name type="scientific">Albidovulum aquaemixtae</name>
    <dbReference type="NCBI Taxonomy" id="1542388"/>
    <lineage>
        <taxon>Bacteria</taxon>
        <taxon>Pseudomonadati</taxon>
        <taxon>Pseudomonadota</taxon>
        <taxon>Alphaproteobacteria</taxon>
        <taxon>Rhodobacterales</taxon>
        <taxon>Paracoccaceae</taxon>
        <taxon>Albidovulum</taxon>
    </lineage>
</organism>
<evidence type="ECO:0000313" key="2">
    <source>
        <dbReference type="Proteomes" id="UP000244924"/>
    </source>
</evidence>
<dbReference type="AlphaFoldDB" id="A0A2R8B4U4"/>
<proteinExistence type="predicted"/>